<name>A0ABQ3W637_9LACO</name>
<dbReference type="Gene3D" id="1.10.10.10">
    <property type="entry name" value="Winged helix-like DNA-binding domain superfamily/Winged helix DNA-binding domain"/>
    <property type="match status" value="1"/>
</dbReference>
<evidence type="ECO:0000313" key="1">
    <source>
        <dbReference type="EMBL" id="GHW01931.1"/>
    </source>
</evidence>
<dbReference type="PROSITE" id="PS51197">
    <property type="entry name" value="HTH_RRF2_2"/>
    <property type="match status" value="1"/>
</dbReference>
<dbReference type="InterPro" id="IPR036390">
    <property type="entry name" value="WH_DNA-bd_sf"/>
</dbReference>
<protein>
    <submittedName>
        <fullName evidence="1">Rrf2 family transcriptional regulator</fullName>
    </submittedName>
</protein>
<dbReference type="SUPFAM" id="SSF46785">
    <property type="entry name" value="Winged helix' DNA-binding domain"/>
    <property type="match status" value="1"/>
</dbReference>
<dbReference type="InterPro" id="IPR036388">
    <property type="entry name" value="WH-like_DNA-bd_sf"/>
</dbReference>
<evidence type="ECO:0000313" key="2">
    <source>
        <dbReference type="Proteomes" id="UP000616547"/>
    </source>
</evidence>
<dbReference type="RefSeq" id="WP_201336327.1">
    <property type="nucleotide sequence ID" value="NZ_BOCI01000466.1"/>
</dbReference>
<sequence length="157" mass="17352">MKVSTRFSDSIHLLAFLVIYKGKVTLSSSNIASSLNTSPVVVRRLMANLRDAGFIKTTHGSPDPELLREPKDISLLEIYLATEGHSPLFSIDHETNPECIVGGNIQPTLTDYFFHAETAAEAVLNQISLQDVIDTILVKQAVKEQADRAEQTEKETK</sequence>
<organism evidence="1 2">
    <name type="scientific">Lactobacillus nasalidis</name>
    <dbReference type="NCBI Taxonomy" id="2797258"/>
    <lineage>
        <taxon>Bacteria</taxon>
        <taxon>Bacillati</taxon>
        <taxon>Bacillota</taxon>
        <taxon>Bacilli</taxon>
        <taxon>Lactobacillales</taxon>
        <taxon>Lactobacillaceae</taxon>
        <taxon>Lactobacillus</taxon>
    </lineage>
</organism>
<dbReference type="PANTHER" id="PTHR33221">
    <property type="entry name" value="WINGED HELIX-TURN-HELIX TRANSCRIPTIONAL REGULATOR, RRF2 FAMILY"/>
    <property type="match status" value="1"/>
</dbReference>
<keyword evidence="2" id="KW-1185">Reference proteome</keyword>
<proteinExistence type="predicted"/>
<dbReference type="Proteomes" id="UP000616547">
    <property type="component" value="Unassembled WGS sequence"/>
</dbReference>
<dbReference type="EMBL" id="BOCI01000466">
    <property type="protein sequence ID" value="GHW01931.1"/>
    <property type="molecule type" value="Genomic_DNA"/>
</dbReference>
<dbReference type="InterPro" id="IPR000944">
    <property type="entry name" value="Tscrpt_reg_Rrf2"/>
</dbReference>
<reference evidence="2" key="1">
    <citation type="submission" date="2021-01" db="EMBL/GenBank/DDBJ databases">
        <title>Draft genome sequence of Nasalis larvatus strain YZ03.</title>
        <authorList>
            <person name="Suzuki-Hashido N."/>
            <person name="Tsuchida S."/>
            <person name="Hayakawa T."/>
        </authorList>
    </citation>
    <scope>NUCLEOTIDE SEQUENCE [LARGE SCALE GENOMIC DNA]</scope>
    <source>
        <strain evidence="2">YZ03</strain>
    </source>
</reference>
<dbReference type="PANTHER" id="PTHR33221:SF15">
    <property type="entry name" value="HTH-TYPE TRANSCRIPTIONAL REGULATOR YWGB-RELATED"/>
    <property type="match status" value="1"/>
</dbReference>
<dbReference type="Pfam" id="PF02082">
    <property type="entry name" value="Rrf2"/>
    <property type="match status" value="1"/>
</dbReference>
<gene>
    <name evidence="1" type="ORF">lacNasYZ03_16180</name>
</gene>
<comment type="caution">
    <text evidence="1">The sequence shown here is derived from an EMBL/GenBank/DDBJ whole genome shotgun (WGS) entry which is preliminary data.</text>
</comment>
<accession>A0ABQ3W637</accession>